<organism evidence="1 2">
    <name type="scientific">Kickxella alabastrina</name>
    <dbReference type="NCBI Taxonomy" id="61397"/>
    <lineage>
        <taxon>Eukaryota</taxon>
        <taxon>Fungi</taxon>
        <taxon>Fungi incertae sedis</taxon>
        <taxon>Zoopagomycota</taxon>
        <taxon>Kickxellomycotina</taxon>
        <taxon>Kickxellomycetes</taxon>
        <taxon>Kickxellales</taxon>
        <taxon>Kickxellaceae</taxon>
        <taxon>Kickxella</taxon>
    </lineage>
</organism>
<evidence type="ECO:0000313" key="1">
    <source>
        <dbReference type="EMBL" id="KAJ1892388.1"/>
    </source>
</evidence>
<keyword evidence="2" id="KW-1185">Reference proteome</keyword>
<dbReference type="EMBL" id="JANBPG010001003">
    <property type="protein sequence ID" value="KAJ1892388.1"/>
    <property type="molecule type" value="Genomic_DNA"/>
</dbReference>
<comment type="caution">
    <text evidence="1">The sequence shown here is derived from an EMBL/GenBank/DDBJ whole genome shotgun (WGS) entry which is preliminary data.</text>
</comment>
<sequence>MKLFSILTFAATTATAVMALSSGERKALLLFPQTYSNVDVKSFYSVSEAIKVYASEAKVENVNYLIRIGSGSSAASKMIEHAKYLKEDSEVKGDSDIEKGYNVLVGAIKDFDNLT</sequence>
<name>A0ACC1IEA2_9FUNG</name>
<protein>
    <submittedName>
        <fullName evidence="1">Uncharacterized protein</fullName>
    </submittedName>
</protein>
<evidence type="ECO:0000313" key="2">
    <source>
        <dbReference type="Proteomes" id="UP001150581"/>
    </source>
</evidence>
<accession>A0ACC1IEA2</accession>
<dbReference type="Proteomes" id="UP001150581">
    <property type="component" value="Unassembled WGS sequence"/>
</dbReference>
<reference evidence="1" key="1">
    <citation type="submission" date="2022-07" db="EMBL/GenBank/DDBJ databases">
        <title>Phylogenomic reconstructions and comparative analyses of Kickxellomycotina fungi.</title>
        <authorList>
            <person name="Reynolds N.K."/>
            <person name="Stajich J.E."/>
            <person name="Barry K."/>
            <person name="Grigoriev I.V."/>
            <person name="Crous P."/>
            <person name="Smith M.E."/>
        </authorList>
    </citation>
    <scope>NUCLEOTIDE SEQUENCE</scope>
    <source>
        <strain evidence="1">Benny 63K</strain>
    </source>
</reference>
<gene>
    <name evidence="1" type="ORF">LPJ66_006373</name>
</gene>
<proteinExistence type="predicted"/>